<feature type="compositionally biased region" description="Acidic residues" evidence="3">
    <location>
        <begin position="83"/>
        <end position="97"/>
    </location>
</feature>
<dbReference type="SMART" id="SM00343">
    <property type="entry name" value="ZnF_C2HC"/>
    <property type="match status" value="1"/>
</dbReference>
<accession>A0A8H5B5U5</accession>
<dbReference type="GO" id="GO:0003676">
    <property type="term" value="F:nucleic acid binding"/>
    <property type="evidence" value="ECO:0007669"/>
    <property type="project" value="InterPro"/>
</dbReference>
<sequence length="1182" mass="133236">MPLRSGKDTVGSAASPKEGKKVRLPIPTNSVIARGPSPTPSKVAKDGTDGPSANKSKETAEEALPFTKAGVEDDPEEKPSSGSEDDDGSDEDEDLDESQGQKPEAAAVAAAAKDKGESQGAATGNAAEVPAAAVEATPPQTAVEGTTVPAVKKTGQGTEGAKPKTRSETKVKATEPKQNDLPEVTQTKPTHEEIPPAMGEGQDHGYKPDNERGEVPPDEFNNEERQSEAWHDPQGGDDQGGGPWDPQHYGNRETSYSQLNRAQQARSRRNSHRGSHSRSRSASPKLNTWMDKGKGLDPSNWGGLQGQSDVEPEIQHAVLSSYNTFDDPFNLHKKVDADYEWENNYHRRQQEMELETIRRRQLQDERRRQRLENEQKRREYQIYLQSIEVGGSISTAQGPGGINPQGPQGPQQTQYHEYPTNPEDNQPPKKDRKAALRPTQQLESGSYINNAFERAERLGKRKTRQDGGKPDPESSSSSSDDADDEGGEGGPPGGGRPNPEPSDDGGDQGNDGGRRRRRSKGKSWKPIAPETYDGKADMATYHRFMTQTCMYIEDSGIPSKRQVYKISTFLKGHAYSFYARVVSPSVENWTVSQFFKALFDACFPVDYKERQRDILENIKQGKYELRSYLAKLDELFMAAGVMQQREQARYLWRGLRAETKERLRYDGISPESSSLGRIVRKAEHAELAWKLTQSQRQERDRSNWEDRKPRNRRPNKNREGYVGRKTNGQPSGSNSNQTQYKNHYNKTEKNRKDYKEKPTHHKTQLSAEEKSRRKADGLCYNCGKSDHMARNCPKANSVNEKGSRANRIDNYNVNFSSKRPTRDLRRLAETTESTHDVRVNMMEWASDDFGVGIFDSDSEEFVDVKSSETWDDEVEKIFSEFSSDEEIGDTSSSEFFTAPEPNEWTDPTFGADWTPEYREPANEPEVRLGDPVLERIETCLTRGAPYDQDRRRGGALSKERFYVHRAQGVYEIADATIPHETDICLPWESARDPRFDICGWYQKRLDEMFGAPAGRNRRLERRRPIEMGDLVAEEIEIQLTAGISKYPGESYHWLPHEGRFKVKFNPNDRDYLVEDTALNQIYMNGTSLDWYGDTKIYGTTSWTAGPRKCVQNNSPQNQTADTTWKISGNYFEMSNGKHKIPPTRLGGGMAISWSSRTCRGHPNTRVCTPRSKCRPSNQLMSR</sequence>
<proteinExistence type="predicted"/>
<feature type="compositionally biased region" description="Basic and acidic residues" evidence="3">
    <location>
        <begin position="222"/>
        <end position="231"/>
    </location>
</feature>
<feature type="compositionally biased region" description="Basic and acidic residues" evidence="3">
    <location>
        <begin position="745"/>
        <end position="757"/>
    </location>
</feature>
<evidence type="ECO:0000313" key="6">
    <source>
        <dbReference type="Proteomes" id="UP000541558"/>
    </source>
</evidence>
<feature type="compositionally biased region" description="Polar residues" evidence="3">
    <location>
        <begin position="252"/>
        <end position="264"/>
    </location>
</feature>
<dbReference type="EMBL" id="JAACJK010000219">
    <property type="protein sequence ID" value="KAF5317139.1"/>
    <property type="molecule type" value="Genomic_DNA"/>
</dbReference>
<dbReference type="InterPro" id="IPR001878">
    <property type="entry name" value="Znf_CCHC"/>
</dbReference>
<evidence type="ECO:0000259" key="4">
    <source>
        <dbReference type="PROSITE" id="PS50158"/>
    </source>
</evidence>
<feature type="compositionally biased region" description="Basic and acidic residues" evidence="3">
    <location>
        <begin position="696"/>
        <end position="708"/>
    </location>
</feature>
<feature type="domain" description="CCHC-type" evidence="4">
    <location>
        <begin position="779"/>
        <end position="794"/>
    </location>
</feature>
<feature type="compositionally biased region" description="Basic and acidic residues" evidence="3">
    <location>
        <begin position="201"/>
        <end position="215"/>
    </location>
</feature>
<feature type="region of interest" description="Disordered" evidence="3">
    <location>
        <begin position="1"/>
        <end position="309"/>
    </location>
</feature>
<comment type="caution">
    <text evidence="5">The sequence shown here is derived from an EMBL/GenBank/DDBJ whole genome shotgun (WGS) entry which is preliminary data.</text>
</comment>
<dbReference type="GO" id="GO:0006397">
    <property type="term" value="P:mRNA processing"/>
    <property type="evidence" value="ECO:0007669"/>
    <property type="project" value="UniProtKB-KW"/>
</dbReference>
<dbReference type="SUPFAM" id="SSF57756">
    <property type="entry name" value="Retrovirus zinc finger-like domains"/>
    <property type="match status" value="1"/>
</dbReference>
<dbReference type="OrthoDB" id="3068947at2759"/>
<dbReference type="PROSITE" id="PS50158">
    <property type="entry name" value="ZF_CCHC"/>
    <property type="match status" value="1"/>
</dbReference>
<dbReference type="InterPro" id="IPR036875">
    <property type="entry name" value="Znf_CCHC_sf"/>
</dbReference>
<evidence type="ECO:0000313" key="5">
    <source>
        <dbReference type="EMBL" id="KAF5317139.1"/>
    </source>
</evidence>
<dbReference type="GO" id="GO:0008270">
    <property type="term" value="F:zinc ion binding"/>
    <property type="evidence" value="ECO:0007669"/>
    <property type="project" value="UniProtKB-KW"/>
</dbReference>
<protein>
    <recommendedName>
        <fullName evidence="4">CCHC-type domain-containing protein</fullName>
    </recommendedName>
</protein>
<keyword evidence="1" id="KW-0507">mRNA processing</keyword>
<feature type="compositionally biased region" description="Polar residues" evidence="3">
    <location>
        <begin position="726"/>
        <end position="742"/>
    </location>
</feature>
<feature type="region of interest" description="Disordered" evidence="3">
    <location>
        <begin position="391"/>
        <end position="530"/>
    </location>
</feature>
<dbReference type="AlphaFoldDB" id="A0A8H5B5U5"/>
<reference evidence="5 6" key="1">
    <citation type="journal article" date="2020" name="ISME J.">
        <title>Uncovering the hidden diversity of litter-decomposition mechanisms in mushroom-forming fungi.</title>
        <authorList>
            <person name="Floudas D."/>
            <person name="Bentzer J."/>
            <person name="Ahren D."/>
            <person name="Johansson T."/>
            <person name="Persson P."/>
            <person name="Tunlid A."/>
        </authorList>
    </citation>
    <scope>NUCLEOTIDE SEQUENCE [LARGE SCALE GENOMIC DNA]</scope>
    <source>
        <strain evidence="5 6">CBS 175.51</strain>
    </source>
</reference>
<feature type="region of interest" description="Disordered" evidence="3">
    <location>
        <begin position="690"/>
        <end position="774"/>
    </location>
</feature>
<name>A0A8H5B5U5_9AGAR</name>
<keyword evidence="6" id="KW-1185">Reference proteome</keyword>
<feature type="compositionally biased region" description="Low complexity" evidence="3">
    <location>
        <begin position="120"/>
        <end position="143"/>
    </location>
</feature>
<feature type="compositionally biased region" description="Basic residues" evidence="3">
    <location>
        <begin position="514"/>
        <end position="523"/>
    </location>
</feature>
<evidence type="ECO:0000256" key="3">
    <source>
        <dbReference type="SAM" id="MobiDB-lite"/>
    </source>
</evidence>
<keyword evidence="2" id="KW-0863">Zinc-finger</keyword>
<keyword evidence="2" id="KW-0479">Metal-binding</keyword>
<dbReference type="Proteomes" id="UP000541558">
    <property type="component" value="Unassembled WGS sequence"/>
</dbReference>
<evidence type="ECO:0000256" key="2">
    <source>
        <dbReference type="PROSITE-ProRule" id="PRU00047"/>
    </source>
</evidence>
<gene>
    <name evidence="5" type="ORF">D9611_003825</name>
</gene>
<dbReference type="Gene3D" id="4.10.60.10">
    <property type="entry name" value="Zinc finger, CCHC-type"/>
    <property type="match status" value="1"/>
</dbReference>
<dbReference type="Pfam" id="PF00098">
    <property type="entry name" value="zf-CCHC"/>
    <property type="match status" value="1"/>
</dbReference>
<feature type="region of interest" description="Disordered" evidence="3">
    <location>
        <begin position="359"/>
        <end position="378"/>
    </location>
</feature>
<feature type="compositionally biased region" description="Polar residues" evidence="3">
    <location>
        <begin position="438"/>
        <end position="449"/>
    </location>
</feature>
<keyword evidence="2" id="KW-0862">Zinc</keyword>
<feature type="compositionally biased region" description="Basic residues" evidence="3">
    <location>
        <begin position="266"/>
        <end position="279"/>
    </location>
</feature>
<evidence type="ECO:0000256" key="1">
    <source>
        <dbReference type="ARBA" id="ARBA00022664"/>
    </source>
</evidence>
<feature type="compositionally biased region" description="Basic and acidic residues" evidence="3">
    <location>
        <begin position="453"/>
        <end position="472"/>
    </location>
</feature>
<organism evidence="5 6">
    <name type="scientific">Ephemerocybe angulata</name>
    <dbReference type="NCBI Taxonomy" id="980116"/>
    <lineage>
        <taxon>Eukaryota</taxon>
        <taxon>Fungi</taxon>
        <taxon>Dikarya</taxon>
        <taxon>Basidiomycota</taxon>
        <taxon>Agaricomycotina</taxon>
        <taxon>Agaricomycetes</taxon>
        <taxon>Agaricomycetidae</taxon>
        <taxon>Agaricales</taxon>
        <taxon>Agaricineae</taxon>
        <taxon>Psathyrellaceae</taxon>
        <taxon>Ephemerocybe</taxon>
    </lineage>
</organism>
<feature type="compositionally biased region" description="Basic and acidic residues" evidence="3">
    <location>
        <begin position="161"/>
        <end position="180"/>
    </location>
</feature>